<protein>
    <submittedName>
        <fullName evidence="7">3D-(3,5/4)-trihydroxycyclohexane-1,2-dione hydrolase</fullName>
    </submittedName>
</protein>
<evidence type="ECO:0000313" key="8">
    <source>
        <dbReference type="Proteomes" id="UP000324194"/>
    </source>
</evidence>
<dbReference type="Gene3D" id="3.40.50.970">
    <property type="match status" value="2"/>
</dbReference>
<gene>
    <name evidence="7" type="primary">iolD</name>
    <name evidence="7" type="ORF">AQUSIP_07730</name>
</gene>
<dbReference type="GO" id="GO:0000287">
    <property type="term" value="F:magnesium ion binding"/>
    <property type="evidence" value="ECO:0007669"/>
    <property type="project" value="InterPro"/>
</dbReference>
<keyword evidence="2 3" id="KW-0786">Thiamine pyrophosphate</keyword>
<feature type="domain" description="Thiamine pyrophosphate enzyme N-terminal TPP-binding" evidence="6">
    <location>
        <begin position="31"/>
        <end position="125"/>
    </location>
</feature>
<evidence type="ECO:0000256" key="1">
    <source>
        <dbReference type="ARBA" id="ARBA00007812"/>
    </source>
</evidence>
<dbReference type="InterPro" id="IPR012001">
    <property type="entry name" value="Thiamin_PyroP_enz_TPP-bd_dom"/>
</dbReference>
<dbReference type="InterPro" id="IPR029061">
    <property type="entry name" value="THDP-binding"/>
</dbReference>
<dbReference type="EMBL" id="LR699119">
    <property type="protein sequence ID" value="VVC75483.1"/>
    <property type="molecule type" value="Genomic_DNA"/>
</dbReference>
<evidence type="ECO:0000256" key="3">
    <source>
        <dbReference type="RuleBase" id="RU362132"/>
    </source>
</evidence>
<dbReference type="KEGG" id="asip:AQUSIP_07730"/>
<dbReference type="SUPFAM" id="SSF52467">
    <property type="entry name" value="DHS-like NAD/FAD-binding domain"/>
    <property type="match status" value="1"/>
</dbReference>
<dbReference type="GO" id="GO:0009099">
    <property type="term" value="P:L-valine biosynthetic process"/>
    <property type="evidence" value="ECO:0007669"/>
    <property type="project" value="TreeGrafter"/>
</dbReference>
<dbReference type="GO" id="GO:0009097">
    <property type="term" value="P:isoleucine biosynthetic process"/>
    <property type="evidence" value="ECO:0007669"/>
    <property type="project" value="TreeGrafter"/>
</dbReference>
<dbReference type="AlphaFoldDB" id="A0A5E4PGK0"/>
<feature type="domain" description="Thiamine pyrophosphate enzyme central" evidence="4">
    <location>
        <begin position="220"/>
        <end position="353"/>
    </location>
</feature>
<dbReference type="PANTHER" id="PTHR18968">
    <property type="entry name" value="THIAMINE PYROPHOSPHATE ENZYMES"/>
    <property type="match status" value="1"/>
</dbReference>
<dbReference type="InterPro" id="IPR000399">
    <property type="entry name" value="TPP-bd_CS"/>
</dbReference>
<dbReference type="GO" id="GO:0030976">
    <property type="term" value="F:thiamine pyrophosphate binding"/>
    <property type="evidence" value="ECO:0007669"/>
    <property type="project" value="InterPro"/>
</dbReference>
<dbReference type="GO" id="GO:0050660">
    <property type="term" value="F:flavin adenine dinucleotide binding"/>
    <property type="evidence" value="ECO:0007669"/>
    <property type="project" value="TreeGrafter"/>
</dbReference>
<dbReference type="InterPro" id="IPR030817">
    <property type="entry name" value="Myo_inos_IolD"/>
</dbReference>
<dbReference type="OrthoDB" id="3194735at2"/>
<dbReference type="CDD" id="cd07035">
    <property type="entry name" value="TPP_PYR_POX_like"/>
    <property type="match status" value="1"/>
</dbReference>
<dbReference type="InterPro" id="IPR012000">
    <property type="entry name" value="Thiamin_PyroP_enz_cen_dom"/>
</dbReference>
<dbReference type="GO" id="GO:0016823">
    <property type="term" value="F:hydrolase activity, acting on acid carbon-carbon bonds, in ketonic substances"/>
    <property type="evidence" value="ECO:0007669"/>
    <property type="project" value="InterPro"/>
</dbReference>
<dbReference type="GO" id="GO:0019310">
    <property type="term" value="P:inositol catabolic process"/>
    <property type="evidence" value="ECO:0007669"/>
    <property type="project" value="InterPro"/>
</dbReference>
<dbReference type="Pfam" id="PF02775">
    <property type="entry name" value="TPP_enzyme_C"/>
    <property type="match status" value="1"/>
</dbReference>
<evidence type="ECO:0000256" key="2">
    <source>
        <dbReference type="ARBA" id="ARBA00023052"/>
    </source>
</evidence>
<dbReference type="PANTHER" id="PTHR18968:SF9">
    <property type="entry name" value="3D-(3,5_4)-TRIHYDROXYCYCLOHEXANE-1,2-DIONE HYDROLASE"/>
    <property type="match status" value="1"/>
</dbReference>
<dbReference type="InterPro" id="IPR011766">
    <property type="entry name" value="TPP_enzyme_TPP-bd"/>
</dbReference>
<organism evidence="7 8">
    <name type="scientific">Aquicella siphonis</name>
    <dbReference type="NCBI Taxonomy" id="254247"/>
    <lineage>
        <taxon>Bacteria</taxon>
        <taxon>Pseudomonadati</taxon>
        <taxon>Pseudomonadota</taxon>
        <taxon>Gammaproteobacteria</taxon>
        <taxon>Legionellales</taxon>
        <taxon>Coxiellaceae</taxon>
        <taxon>Aquicella</taxon>
    </lineage>
</organism>
<dbReference type="Proteomes" id="UP000324194">
    <property type="component" value="Chromosome 1"/>
</dbReference>
<dbReference type="CDD" id="cd02003">
    <property type="entry name" value="TPP_IolD"/>
    <property type="match status" value="1"/>
</dbReference>
<dbReference type="GO" id="GO:0005948">
    <property type="term" value="C:acetolactate synthase complex"/>
    <property type="evidence" value="ECO:0007669"/>
    <property type="project" value="TreeGrafter"/>
</dbReference>
<dbReference type="InterPro" id="IPR045229">
    <property type="entry name" value="TPP_enz"/>
</dbReference>
<dbReference type="Gene3D" id="3.40.50.1220">
    <property type="entry name" value="TPP-binding domain"/>
    <property type="match status" value="1"/>
</dbReference>
<sequence length="622" mass="68603">MKTIRLTMAQALVRFLDNQYVELDGREHKFVKGMFGIFGHGNVTGIGEALENQDTALTYLQGHNEQGMVHAAIAYAKQKNRLEIFACTSSIGPGALNMITAAATATINRIPVLLLPGDIFACRQPDPVLQQLEVSGDYTISVNDCFKPVSKYWDRITRPEQLMTALLNAFRVLTDPVDTGAVTLSLPQDVQSEAYDYPTAFFAKRVHVIDRQPLAARALRQAVLHMKNAKRPLIIAGGGVHYSQACEELADFAGTFGIPVAETQAGKSAMHWKHAMSVGGIGVTGTLAANRLAKEADLILVIGSRLSDFTTTSKDAFQSHDTPMLHINVSAFDGYKMGGILLQADAKAALGALREALLDEGYRTDEIYRHTVKTYRAEWHAESERLYQLSPAEGNSQIRILGMLNETLRENDIIVCAAGSLPGDLHRLWRCSKPKSYHLEYGFSCMGYEVAGGLGVKMADPTAEVYVLVGDGSYLMMHSELLTSIQEGYKINIIIFNNSGYQCIHHLQRAHGSKGFGNEFRYRSSETNRLNGPLIAIDFTRYAEALGARAYHTANMESLKSLLESTRDSTVSTVINIDVHPDTMSKSYESWWRVGVAAVSSSQDVLAAHHKMNEMIRKSKVY</sequence>
<feature type="domain" description="Thiamine pyrophosphate enzyme TPP-binding" evidence="5">
    <location>
        <begin position="418"/>
        <end position="577"/>
    </location>
</feature>
<keyword evidence="8" id="KW-1185">Reference proteome</keyword>
<dbReference type="NCBIfam" id="TIGR04377">
    <property type="entry name" value="myo_inos_iolD"/>
    <property type="match status" value="1"/>
</dbReference>
<dbReference type="Pfam" id="PF02776">
    <property type="entry name" value="TPP_enzyme_N"/>
    <property type="match status" value="1"/>
</dbReference>
<dbReference type="GO" id="GO:0003984">
    <property type="term" value="F:acetolactate synthase activity"/>
    <property type="evidence" value="ECO:0007669"/>
    <property type="project" value="TreeGrafter"/>
</dbReference>
<keyword evidence="7" id="KW-0378">Hydrolase</keyword>
<dbReference type="InterPro" id="IPR029035">
    <property type="entry name" value="DHS-like_NAD/FAD-binding_dom"/>
</dbReference>
<dbReference type="RefSeq" id="WP_148338786.1">
    <property type="nucleotide sequence ID" value="NZ_LR699119.1"/>
</dbReference>
<evidence type="ECO:0000259" key="6">
    <source>
        <dbReference type="Pfam" id="PF02776"/>
    </source>
</evidence>
<dbReference type="PROSITE" id="PS00187">
    <property type="entry name" value="TPP_ENZYMES"/>
    <property type="match status" value="1"/>
</dbReference>
<proteinExistence type="inferred from homology"/>
<evidence type="ECO:0000259" key="4">
    <source>
        <dbReference type="Pfam" id="PF00205"/>
    </source>
</evidence>
<evidence type="ECO:0000313" key="7">
    <source>
        <dbReference type="EMBL" id="VVC75483.1"/>
    </source>
</evidence>
<dbReference type="Pfam" id="PF00205">
    <property type="entry name" value="TPP_enzyme_M"/>
    <property type="match status" value="1"/>
</dbReference>
<name>A0A5E4PGK0_9COXI</name>
<evidence type="ECO:0000259" key="5">
    <source>
        <dbReference type="Pfam" id="PF02775"/>
    </source>
</evidence>
<dbReference type="SUPFAM" id="SSF52518">
    <property type="entry name" value="Thiamin diphosphate-binding fold (THDP-binding)"/>
    <property type="match status" value="2"/>
</dbReference>
<comment type="similarity">
    <text evidence="1 3">Belongs to the TPP enzyme family.</text>
</comment>
<accession>A0A5E4PGK0</accession>
<reference evidence="7 8" key="1">
    <citation type="submission" date="2019-08" db="EMBL/GenBank/DDBJ databases">
        <authorList>
            <person name="Guy L."/>
        </authorList>
    </citation>
    <scope>NUCLEOTIDE SEQUENCE [LARGE SCALE GENOMIC DNA]</scope>
    <source>
        <strain evidence="7 8">SGT-108</strain>
    </source>
</reference>